<name>C2M9M3_9PORP</name>
<evidence type="ECO:0008006" key="8">
    <source>
        <dbReference type="Google" id="ProtNLM"/>
    </source>
</evidence>
<reference evidence="6 7" key="1">
    <citation type="submission" date="2009-04" db="EMBL/GenBank/DDBJ databases">
        <authorList>
            <person name="Sebastian Y."/>
            <person name="Madupu R."/>
            <person name="Durkin A.S."/>
            <person name="Torralba M."/>
            <person name="Methe B."/>
            <person name="Sutton G.G."/>
            <person name="Strausberg R.L."/>
            <person name="Nelson K.E."/>
        </authorList>
    </citation>
    <scope>NUCLEOTIDE SEQUENCE [LARGE SCALE GENOMIC DNA]</scope>
    <source>
        <strain evidence="6 7">60-3</strain>
    </source>
</reference>
<dbReference type="AlphaFoldDB" id="C2M9M3"/>
<protein>
    <recommendedName>
        <fullName evidence="8">Outer membrane lipoprotein Omp28</fullName>
    </recommendedName>
</protein>
<keyword evidence="3" id="KW-0788">Thiol protease</keyword>
<dbReference type="OrthoDB" id="1081990at2"/>
<evidence type="ECO:0000313" key="6">
    <source>
        <dbReference type="EMBL" id="EEK17571.1"/>
    </source>
</evidence>
<keyword evidence="5" id="KW-0732">Signal</keyword>
<dbReference type="Proteomes" id="UP000003303">
    <property type="component" value="Unassembled WGS sequence"/>
</dbReference>
<comment type="similarity">
    <text evidence="1">Belongs to the peptidase C25 family.</text>
</comment>
<dbReference type="InterPro" id="IPR021615">
    <property type="entry name" value="Omp28"/>
</dbReference>
<evidence type="ECO:0000256" key="2">
    <source>
        <dbReference type="ARBA" id="ARBA00022670"/>
    </source>
</evidence>
<evidence type="ECO:0000256" key="4">
    <source>
        <dbReference type="ARBA" id="ARBA00023026"/>
    </source>
</evidence>
<dbReference type="Pfam" id="PF11551">
    <property type="entry name" value="Omp28"/>
    <property type="match status" value="1"/>
</dbReference>
<evidence type="ECO:0000313" key="7">
    <source>
        <dbReference type="Proteomes" id="UP000003303"/>
    </source>
</evidence>
<dbReference type="NCBIfam" id="NF033782">
    <property type="entry name" value="lipoprot_Omp28"/>
    <property type="match status" value="1"/>
</dbReference>
<evidence type="ECO:0000256" key="1">
    <source>
        <dbReference type="ARBA" id="ARBA00006067"/>
    </source>
</evidence>
<proteinExistence type="inferred from homology"/>
<dbReference type="RefSeq" id="WP_007364606.1">
    <property type="nucleotide sequence ID" value="NZ_ACLR01000034.1"/>
</dbReference>
<dbReference type="EMBL" id="ACLR01000034">
    <property type="protein sequence ID" value="EEK17571.1"/>
    <property type="molecule type" value="Genomic_DNA"/>
</dbReference>
<keyword evidence="2" id="KW-0645">Protease</keyword>
<sequence>MKLSTRYTILSALALLLMVSCKPMPESERLIPNEIETTNGRTVLVEDYSGVACINCPTAASRITKAAKAHGDKVVIVALHGSRTDIGTQPEEDPKGLYSPEAATYLERLQAGGSLPIATFNRRPLTSNGDKPFSDSYPQWPAEMQSCLKLPQLYKIDLQVSESDRKVTTRCTATALTPANQGAATELYLQLWLIEDGIVAPQHLMGRTEADANYQHNHIFRQTLNGLDGEAYQLGQSYDKTSTIEREVIVPDHCSVVAILYDHKTGEVYEVAKAPLKGHATH</sequence>
<dbReference type="Gene3D" id="2.60.40.10">
    <property type="entry name" value="Immunoglobulins"/>
    <property type="match status" value="1"/>
</dbReference>
<keyword evidence="7" id="KW-1185">Reference proteome</keyword>
<comment type="caution">
    <text evidence="6">The sequence shown here is derived from an EMBL/GenBank/DDBJ whole genome shotgun (WGS) entry which is preliminary data.</text>
</comment>
<evidence type="ECO:0000256" key="5">
    <source>
        <dbReference type="SAM" id="SignalP"/>
    </source>
</evidence>
<dbReference type="PROSITE" id="PS51257">
    <property type="entry name" value="PROKAR_LIPOPROTEIN"/>
    <property type="match status" value="1"/>
</dbReference>
<organism evidence="6 7">
    <name type="scientific">Porphyromonas uenonis 60-3</name>
    <dbReference type="NCBI Taxonomy" id="596327"/>
    <lineage>
        <taxon>Bacteria</taxon>
        <taxon>Pseudomonadati</taxon>
        <taxon>Bacteroidota</taxon>
        <taxon>Bacteroidia</taxon>
        <taxon>Bacteroidales</taxon>
        <taxon>Porphyromonadaceae</taxon>
        <taxon>Porphyromonas</taxon>
    </lineage>
</organism>
<keyword evidence="3" id="KW-0378">Hydrolase</keyword>
<feature type="signal peptide" evidence="5">
    <location>
        <begin position="1"/>
        <end position="25"/>
    </location>
</feature>
<gene>
    <name evidence="6" type="ORF">PORUE0001_0173</name>
</gene>
<dbReference type="GO" id="GO:0008234">
    <property type="term" value="F:cysteine-type peptidase activity"/>
    <property type="evidence" value="ECO:0007669"/>
    <property type="project" value="UniProtKB-KW"/>
</dbReference>
<feature type="chain" id="PRO_5002916453" description="Outer membrane lipoprotein Omp28" evidence="5">
    <location>
        <begin position="26"/>
        <end position="282"/>
    </location>
</feature>
<dbReference type="GO" id="GO:0006508">
    <property type="term" value="P:proteolysis"/>
    <property type="evidence" value="ECO:0007669"/>
    <property type="project" value="UniProtKB-KW"/>
</dbReference>
<dbReference type="STRING" id="596327.PORUE0001_0173"/>
<keyword evidence="4" id="KW-0843">Virulence</keyword>
<dbReference type="InterPro" id="IPR013783">
    <property type="entry name" value="Ig-like_fold"/>
</dbReference>
<dbReference type="eggNOG" id="ENOG5032UCK">
    <property type="taxonomic scope" value="Bacteria"/>
</dbReference>
<evidence type="ECO:0000256" key="3">
    <source>
        <dbReference type="ARBA" id="ARBA00022807"/>
    </source>
</evidence>
<accession>C2M9M3</accession>